<dbReference type="OrthoDB" id="9809852at2"/>
<dbReference type="Proteomes" id="UP000017090">
    <property type="component" value="Unassembled WGS sequence"/>
</dbReference>
<dbReference type="RefSeq" id="WP_023054435.1">
    <property type="nucleotide sequence ID" value="NZ_AWXA01000053.1"/>
</dbReference>
<dbReference type="STRING" id="1111454.HMPREF1250_1677"/>
<evidence type="ECO:0000256" key="1">
    <source>
        <dbReference type="ARBA" id="ARBA00005915"/>
    </source>
</evidence>
<protein>
    <recommendedName>
        <fullName evidence="2">Single-stranded-DNA-specific exonuclease RecJ</fullName>
    </recommendedName>
</protein>
<dbReference type="GO" id="GO:0006310">
    <property type="term" value="P:DNA recombination"/>
    <property type="evidence" value="ECO:0007669"/>
    <property type="project" value="InterPro"/>
</dbReference>
<dbReference type="eggNOG" id="COG0608">
    <property type="taxonomic scope" value="Bacteria"/>
</dbReference>
<dbReference type="AlphaFoldDB" id="U7UFC5"/>
<keyword evidence="4 9" id="KW-0378">Hydrolase</keyword>
<comment type="caution">
    <text evidence="9">The sequence shown here is derived from an EMBL/GenBank/DDBJ whole genome shotgun (WGS) entry which is preliminary data.</text>
</comment>
<keyword evidence="10" id="KW-1185">Reference proteome</keyword>
<dbReference type="PANTHER" id="PTHR30255:SF2">
    <property type="entry name" value="SINGLE-STRANDED-DNA-SPECIFIC EXONUCLEASE RECJ"/>
    <property type="match status" value="1"/>
</dbReference>
<gene>
    <name evidence="9" type="primary">recJ</name>
    <name evidence="9" type="ORF">HMPREF1250_1677</name>
</gene>
<feature type="domain" description="DDH" evidence="6">
    <location>
        <begin position="78"/>
        <end position="225"/>
    </location>
</feature>
<dbReference type="PATRIC" id="fig|1111454.3.peg.1967"/>
<dbReference type="PANTHER" id="PTHR30255">
    <property type="entry name" value="SINGLE-STRANDED-DNA-SPECIFIC EXONUCLEASE RECJ"/>
    <property type="match status" value="1"/>
</dbReference>
<dbReference type="InterPro" id="IPR038763">
    <property type="entry name" value="DHH_sf"/>
</dbReference>
<dbReference type="Pfam" id="PF02272">
    <property type="entry name" value="DHHA1"/>
    <property type="match status" value="1"/>
</dbReference>
<evidence type="ECO:0000256" key="5">
    <source>
        <dbReference type="ARBA" id="ARBA00022839"/>
    </source>
</evidence>
<dbReference type="InterPro" id="IPR001667">
    <property type="entry name" value="DDH_dom"/>
</dbReference>
<dbReference type="EMBL" id="AWXA01000053">
    <property type="protein sequence ID" value="ERT57128.1"/>
    <property type="molecule type" value="Genomic_DNA"/>
</dbReference>
<dbReference type="InterPro" id="IPR041122">
    <property type="entry name" value="RecJ_OB"/>
</dbReference>
<dbReference type="Pfam" id="PF17768">
    <property type="entry name" value="RecJ_OB"/>
    <property type="match status" value="1"/>
</dbReference>
<dbReference type="InterPro" id="IPR003156">
    <property type="entry name" value="DHHA1_dom"/>
</dbReference>
<dbReference type="GO" id="GO:0008409">
    <property type="term" value="F:5'-3' exonuclease activity"/>
    <property type="evidence" value="ECO:0007669"/>
    <property type="project" value="InterPro"/>
</dbReference>
<dbReference type="GO" id="GO:0003676">
    <property type="term" value="F:nucleic acid binding"/>
    <property type="evidence" value="ECO:0007669"/>
    <property type="project" value="InterPro"/>
</dbReference>
<dbReference type="InterPro" id="IPR004610">
    <property type="entry name" value="RecJ"/>
</dbReference>
<evidence type="ECO:0000256" key="3">
    <source>
        <dbReference type="ARBA" id="ARBA00022722"/>
    </source>
</evidence>
<evidence type="ECO:0000259" key="6">
    <source>
        <dbReference type="Pfam" id="PF01368"/>
    </source>
</evidence>
<evidence type="ECO:0000256" key="4">
    <source>
        <dbReference type="ARBA" id="ARBA00022801"/>
    </source>
</evidence>
<sequence>MKKWINEAVPASLLEQLAEKLHISPATAHVLWNRQIRTAEAGRHFLYDTIDDCGDPFLMQGMEKAVNRILQAVKKKEKIVIYGDYDVDGITSTALLQQVLTALGGVASFYIPERQSEGYGLNREALQQLSRGTADLLITVDCGISSTALINEFSTRLDIIVTDHHQPPETLPQAVAVLNPKQSGCAYPCKDLAGVGVAFTLARALWQRHFKEALTAFTEIVALGTIADLVPLTGENRILVRHGLERMKKGSNIGIQALITAAGLTASAVSSGRVAFTLAPRLNASGRLSHAERGAALLLEENAEKAAVIAASLSELNRERQQVEHMIAEEAIAQIEAKGQAEDGVLLVYQEGWHSGVIGIAASRLVERYYRPALVITVKDGVGKGSCRSIRNFNMYEALRSADDLLIQYGGHTMAAGFSVRAENIEPLRQRLQAYAAAHLAASDYIPTVAVDWTLPLEDISLALIDELSLLEPYGMANSRPVFASPRCRLAEVRTIGKERNHLRIVAGEKRRVSGVGWSMADRYGDILSGDYAELAFQLERNEFNGSVSPQMVLQDIHADAPSVVLNRAVMADIYKEMKGLLAARRRLPLWELERRLITLEDGRYTGHVVKAALQVFRELEILTVHSEKDETYCDLPPIEGKMSLAASATYMQYGSH</sequence>
<dbReference type="InterPro" id="IPR051673">
    <property type="entry name" value="SSDNA_exonuclease_RecJ"/>
</dbReference>
<evidence type="ECO:0000313" key="10">
    <source>
        <dbReference type="Proteomes" id="UP000017090"/>
    </source>
</evidence>
<dbReference type="GO" id="GO:0006281">
    <property type="term" value="P:DNA repair"/>
    <property type="evidence" value="ECO:0007669"/>
    <property type="project" value="InterPro"/>
</dbReference>
<accession>U7UFC5</accession>
<evidence type="ECO:0000313" key="9">
    <source>
        <dbReference type="EMBL" id="ERT57128.1"/>
    </source>
</evidence>
<comment type="similarity">
    <text evidence="1">Belongs to the RecJ family.</text>
</comment>
<proteinExistence type="inferred from homology"/>
<dbReference type="NCBIfam" id="TIGR00644">
    <property type="entry name" value="recJ"/>
    <property type="match status" value="1"/>
</dbReference>
<evidence type="ECO:0000259" key="7">
    <source>
        <dbReference type="Pfam" id="PF02272"/>
    </source>
</evidence>
<keyword evidence="3" id="KW-0540">Nuclease</keyword>
<name>U7UFC5_9FIRM</name>
<reference evidence="9 10" key="1">
    <citation type="submission" date="2013-09" db="EMBL/GenBank/DDBJ databases">
        <authorList>
            <person name="Durkin A.S."/>
            <person name="Haft D.R."/>
            <person name="McCorrison J."/>
            <person name="Torralba M."/>
            <person name="Gillis M."/>
            <person name="Haft D.H."/>
            <person name="Methe B."/>
            <person name="Sutton G."/>
            <person name="Nelson K.E."/>
        </authorList>
    </citation>
    <scope>NUCLEOTIDE SEQUENCE [LARGE SCALE GENOMIC DNA]</scope>
    <source>
        <strain evidence="9 10">BV3C16-1</strain>
    </source>
</reference>
<dbReference type="Gene3D" id="3.90.1640.30">
    <property type="match status" value="1"/>
</dbReference>
<dbReference type="Pfam" id="PF01368">
    <property type="entry name" value="DHH"/>
    <property type="match status" value="1"/>
</dbReference>
<feature type="domain" description="DHHA1" evidence="7">
    <location>
        <begin position="345"/>
        <end position="436"/>
    </location>
</feature>
<feature type="domain" description="RecJ OB" evidence="8">
    <location>
        <begin position="451"/>
        <end position="556"/>
    </location>
</feature>
<dbReference type="SUPFAM" id="SSF64182">
    <property type="entry name" value="DHH phosphoesterases"/>
    <property type="match status" value="1"/>
</dbReference>
<evidence type="ECO:0000256" key="2">
    <source>
        <dbReference type="ARBA" id="ARBA00019841"/>
    </source>
</evidence>
<keyword evidence="5 9" id="KW-0269">Exonuclease</keyword>
<dbReference type="Gene3D" id="3.10.310.30">
    <property type="match status" value="1"/>
</dbReference>
<organism evidence="9 10">
    <name type="scientific">Megasphaera vaginalis</name>
    <name type="common">ex Srinivasan et al. 2021</name>
    <dbReference type="NCBI Taxonomy" id="1111454"/>
    <lineage>
        <taxon>Bacteria</taxon>
        <taxon>Bacillati</taxon>
        <taxon>Bacillota</taxon>
        <taxon>Negativicutes</taxon>
        <taxon>Veillonellales</taxon>
        <taxon>Veillonellaceae</taxon>
        <taxon>Megasphaera</taxon>
    </lineage>
</organism>
<evidence type="ECO:0000259" key="8">
    <source>
        <dbReference type="Pfam" id="PF17768"/>
    </source>
</evidence>